<keyword evidence="3" id="KW-1185">Reference proteome</keyword>
<dbReference type="AlphaFoldDB" id="A0A9Q9EHH5"/>
<dbReference type="Proteomes" id="UP001056384">
    <property type="component" value="Chromosome 4"/>
</dbReference>
<evidence type="ECO:0008006" key="4">
    <source>
        <dbReference type="Google" id="ProtNLM"/>
    </source>
</evidence>
<proteinExistence type="predicted"/>
<accession>A0A9Q9EHH5</accession>
<organism evidence="2 3">
    <name type="scientific">Septoria linicola</name>
    <dbReference type="NCBI Taxonomy" id="215465"/>
    <lineage>
        <taxon>Eukaryota</taxon>
        <taxon>Fungi</taxon>
        <taxon>Dikarya</taxon>
        <taxon>Ascomycota</taxon>
        <taxon>Pezizomycotina</taxon>
        <taxon>Dothideomycetes</taxon>
        <taxon>Dothideomycetidae</taxon>
        <taxon>Mycosphaerellales</taxon>
        <taxon>Mycosphaerellaceae</taxon>
        <taxon>Septoria</taxon>
    </lineage>
</organism>
<gene>
    <name evidence="2" type="ORF">Slin15195_G051450</name>
</gene>
<name>A0A9Q9EHH5_9PEZI</name>
<feature type="chain" id="PRO_5040393694" description="Secreted protein" evidence="1">
    <location>
        <begin position="19"/>
        <end position="84"/>
    </location>
</feature>
<keyword evidence="1" id="KW-0732">Signal</keyword>
<protein>
    <recommendedName>
        <fullName evidence="4">Secreted protein</fullName>
    </recommendedName>
</protein>
<dbReference type="EMBL" id="CP099421">
    <property type="protein sequence ID" value="USW51826.1"/>
    <property type="molecule type" value="Genomic_DNA"/>
</dbReference>
<feature type="signal peptide" evidence="1">
    <location>
        <begin position="1"/>
        <end position="18"/>
    </location>
</feature>
<evidence type="ECO:0000313" key="2">
    <source>
        <dbReference type="EMBL" id="USW51826.1"/>
    </source>
</evidence>
<evidence type="ECO:0000256" key="1">
    <source>
        <dbReference type="SAM" id="SignalP"/>
    </source>
</evidence>
<evidence type="ECO:0000313" key="3">
    <source>
        <dbReference type="Proteomes" id="UP001056384"/>
    </source>
</evidence>
<sequence>MRIIRFLLVAAMVAFTCAQDGDDLDEDSRDLTAADLLSYDDSDIHHCTIDAPEKQAWSTTSSAEDIVLTCVLVHSSIGMLPSVM</sequence>
<reference evidence="2" key="1">
    <citation type="submission" date="2022-06" db="EMBL/GenBank/DDBJ databases">
        <title>Complete genome sequences of two strains of the flax pathogen Septoria linicola.</title>
        <authorList>
            <person name="Lapalu N."/>
            <person name="Simon A."/>
            <person name="Demenou B."/>
            <person name="Paumier D."/>
            <person name="Guillot M.-P."/>
            <person name="Gout L."/>
            <person name="Valade R."/>
        </authorList>
    </citation>
    <scope>NUCLEOTIDE SEQUENCE</scope>
    <source>
        <strain evidence="2">SE15195</strain>
    </source>
</reference>